<evidence type="ECO:0000313" key="1">
    <source>
        <dbReference type="EMBL" id="CAL1279453.1"/>
    </source>
</evidence>
<organism evidence="1 2">
    <name type="scientific">Larinioides sclopetarius</name>
    <dbReference type="NCBI Taxonomy" id="280406"/>
    <lineage>
        <taxon>Eukaryota</taxon>
        <taxon>Metazoa</taxon>
        <taxon>Ecdysozoa</taxon>
        <taxon>Arthropoda</taxon>
        <taxon>Chelicerata</taxon>
        <taxon>Arachnida</taxon>
        <taxon>Araneae</taxon>
        <taxon>Araneomorphae</taxon>
        <taxon>Entelegynae</taxon>
        <taxon>Araneoidea</taxon>
        <taxon>Araneidae</taxon>
        <taxon>Larinioides</taxon>
    </lineage>
</organism>
<gene>
    <name evidence="1" type="ORF">LARSCL_LOCUS10367</name>
</gene>
<keyword evidence="2" id="KW-1185">Reference proteome</keyword>
<proteinExistence type="predicted"/>
<comment type="caution">
    <text evidence="1">The sequence shown here is derived from an EMBL/GenBank/DDBJ whole genome shotgun (WGS) entry which is preliminary data.</text>
</comment>
<evidence type="ECO:0000313" key="2">
    <source>
        <dbReference type="Proteomes" id="UP001497382"/>
    </source>
</evidence>
<dbReference type="EMBL" id="CAXIEN010000122">
    <property type="protein sequence ID" value="CAL1279453.1"/>
    <property type="molecule type" value="Genomic_DNA"/>
</dbReference>
<reference evidence="1 2" key="1">
    <citation type="submission" date="2024-04" db="EMBL/GenBank/DDBJ databases">
        <authorList>
            <person name="Rising A."/>
            <person name="Reimegard J."/>
            <person name="Sonavane S."/>
            <person name="Akerstrom W."/>
            <person name="Nylinder S."/>
            <person name="Hedman E."/>
            <person name="Kallberg Y."/>
        </authorList>
    </citation>
    <scope>NUCLEOTIDE SEQUENCE [LARGE SCALE GENOMIC DNA]</scope>
</reference>
<protein>
    <submittedName>
        <fullName evidence="1">Uncharacterized protein</fullName>
    </submittedName>
</protein>
<dbReference type="AlphaFoldDB" id="A0AAV2AA05"/>
<name>A0AAV2AA05_9ARAC</name>
<dbReference type="Proteomes" id="UP001497382">
    <property type="component" value="Unassembled WGS sequence"/>
</dbReference>
<accession>A0AAV2AA05</accession>
<sequence>MTHELAAPVSVIFQYLYRVNWLVIHQLAEVSFHYIFSMSNLRTNFSKISKKQK</sequence>